<dbReference type="EMBL" id="JAFFZE010000019">
    <property type="protein sequence ID" value="MCT2586584.1"/>
    <property type="molecule type" value="Genomic_DNA"/>
</dbReference>
<gene>
    <name evidence="3" type="ORF">JT362_26020</name>
</gene>
<evidence type="ECO:0000313" key="3">
    <source>
        <dbReference type="EMBL" id="MCT2586584.1"/>
    </source>
</evidence>
<evidence type="ECO:0000256" key="2">
    <source>
        <dbReference type="SAM" id="Phobius"/>
    </source>
</evidence>
<organism evidence="3 4">
    <name type="scientific">Actinophytocola gossypii</name>
    <dbReference type="NCBI Taxonomy" id="2812003"/>
    <lineage>
        <taxon>Bacteria</taxon>
        <taxon>Bacillati</taxon>
        <taxon>Actinomycetota</taxon>
        <taxon>Actinomycetes</taxon>
        <taxon>Pseudonocardiales</taxon>
        <taxon>Pseudonocardiaceae</taxon>
    </lineage>
</organism>
<reference evidence="3 4" key="1">
    <citation type="submission" date="2021-02" db="EMBL/GenBank/DDBJ databases">
        <title>Actinophytocola xerophila sp. nov., isolated from soil of cotton cropping field.</title>
        <authorList>
            <person name="Huang R."/>
            <person name="Chen X."/>
            <person name="Ge X."/>
            <person name="Liu W."/>
        </authorList>
    </citation>
    <scope>NUCLEOTIDE SEQUENCE [LARGE SCALE GENOMIC DNA]</scope>
    <source>
        <strain evidence="3 4">S1-96</strain>
    </source>
</reference>
<feature type="compositionally biased region" description="Low complexity" evidence="1">
    <location>
        <begin position="64"/>
        <end position="74"/>
    </location>
</feature>
<keyword evidence="2" id="KW-0472">Membrane</keyword>
<keyword evidence="2" id="KW-0812">Transmembrane</keyword>
<evidence type="ECO:0000256" key="1">
    <source>
        <dbReference type="SAM" id="MobiDB-lite"/>
    </source>
</evidence>
<keyword evidence="4" id="KW-1185">Reference proteome</keyword>
<name>A0ABT2JH29_9PSEU</name>
<dbReference type="Proteomes" id="UP001156441">
    <property type="component" value="Unassembled WGS sequence"/>
</dbReference>
<accession>A0ABT2JH29</accession>
<feature type="region of interest" description="Disordered" evidence="1">
    <location>
        <begin position="33"/>
        <end position="128"/>
    </location>
</feature>
<keyword evidence="2" id="KW-1133">Transmembrane helix</keyword>
<sequence>MTWQESLRQLDARLARGEIGAAEYRKSRDEILAEASSGSVARQPEDMWAPAKPAAEPPAPAEPAEPAGDAASAETTLVVKVDSNDTTDETTQVVDANTITPQPAQPAQPAPQGPPPGAPWAQQTAHRPAPPIQGQEVFAEAAPARGRLLVRVLVPIVVLALIGASVWWFVFREDGEPAPAAQPPATTSEQAPRTTTDDIAARLPELPGNASQDNGTMTVQDALGLKLFTEPYTTLLVDNGAEDVVYRGSGADGIGYLLAASPIPPANGAEGVAVLTREHLQRAGFAPAEEVTAGDPPVISRTDAALRTFIAIYSSGDVWIQFNASAKPDADPEALRAAFQKVLAELTERLPAD</sequence>
<comment type="caution">
    <text evidence="3">The sequence shown here is derived from an EMBL/GenBank/DDBJ whole genome shotgun (WGS) entry which is preliminary data.</text>
</comment>
<evidence type="ECO:0000313" key="4">
    <source>
        <dbReference type="Proteomes" id="UP001156441"/>
    </source>
</evidence>
<protein>
    <submittedName>
        <fullName evidence="3">SHOCT domain-containing protein</fullName>
    </submittedName>
</protein>
<feature type="transmembrane region" description="Helical" evidence="2">
    <location>
        <begin position="148"/>
        <end position="170"/>
    </location>
</feature>
<feature type="compositionally biased region" description="Polar residues" evidence="1">
    <location>
        <begin position="89"/>
        <end position="99"/>
    </location>
</feature>
<feature type="compositionally biased region" description="Pro residues" evidence="1">
    <location>
        <begin position="103"/>
        <end position="118"/>
    </location>
</feature>
<proteinExistence type="predicted"/>